<sequence>MCDFTLELVRSKIEATIKNIGDMIGWEDDHEVIGPVTYAAKQSLLCLLPYIVPRLKNLEEEEVIYQLVLDHGDWGIHNITITPAGDITSVFDWDVGSITLALLSDPLMAILVDLVTDGNGAPTII</sequence>
<protein>
    <submittedName>
        <fullName evidence="1">Uncharacterized protein</fullName>
    </submittedName>
</protein>
<dbReference type="HOGENOM" id="CLU_1992894_0_0_1"/>
<evidence type="ECO:0000313" key="2">
    <source>
        <dbReference type="Proteomes" id="UP000053593"/>
    </source>
</evidence>
<dbReference type="AlphaFoldDB" id="A0A0D0B942"/>
<gene>
    <name evidence="1" type="ORF">GYMLUDRAFT_611951</name>
</gene>
<dbReference type="Proteomes" id="UP000053593">
    <property type="component" value="Unassembled WGS sequence"/>
</dbReference>
<reference evidence="1 2" key="1">
    <citation type="submission" date="2014-04" db="EMBL/GenBank/DDBJ databases">
        <title>Evolutionary Origins and Diversification of the Mycorrhizal Mutualists.</title>
        <authorList>
            <consortium name="DOE Joint Genome Institute"/>
            <consortium name="Mycorrhizal Genomics Consortium"/>
            <person name="Kohler A."/>
            <person name="Kuo A."/>
            <person name="Nagy L.G."/>
            <person name="Floudas D."/>
            <person name="Copeland A."/>
            <person name="Barry K.W."/>
            <person name="Cichocki N."/>
            <person name="Veneault-Fourrey C."/>
            <person name="LaButti K."/>
            <person name="Lindquist E.A."/>
            <person name="Lipzen A."/>
            <person name="Lundell T."/>
            <person name="Morin E."/>
            <person name="Murat C."/>
            <person name="Riley R."/>
            <person name="Ohm R."/>
            <person name="Sun H."/>
            <person name="Tunlid A."/>
            <person name="Henrissat B."/>
            <person name="Grigoriev I.V."/>
            <person name="Hibbett D.S."/>
            <person name="Martin F."/>
        </authorList>
    </citation>
    <scope>NUCLEOTIDE SEQUENCE [LARGE SCALE GENOMIC DNA]</scope>
    <source>
        <strain evidence="1 2">FD-317 M1</strain>
    </source>
</reference>
<name>A0A0D0B942_9AGAR</name>
<organism evidence="1 2">
    <name type="scientific">Collybiopsis luxurians FD-317 M1</name>
    <dbReference type="NCBI Taxonomy" id="944289"/>
    <lineage>
        <taxon>Eukaryota</taxon>
        <taxon>Fungi</taxon>
        <taxon>Dikarya</taxon>
        <taxon>Basidiomycota</taxon>
        <taxon>Agaricomycotina</taxon>
        <taxon>Agaricomycetes</taxon>
        <taxon>Agaricomycetidae</taxon>
        <taxon>Agaricales</taxon>
        <taxon>Marasmiineae</taxon>
        <taxon>Omphalotaceae</taxon>
        <taxon>Collybiopsis</taxon>
        <taxon>Collybiopsis luxurians</taxon>
    </lineage>
</organism>
<proteinExistence type="predicted"/>
<keyword evidence="2" id="KW-1185">Reference proteome</keyword>
<accession>A0A0D0B942</accession>
<evidence type="ECO:0000313" key="1">
    <source>
        <dbReference type="EMBL" id="KIK60090.1"/>
    </source>
</evidence>
<dbReference type="EMBL" id="KN834776">
    <property type="protein sequence ID" value="KIK60090.1"/>
    <property type="molecule type" value="Genomic_DNA"/>
</dbReference>
<dbReference type="OrthoDB" id="3554464at2759"/>